<keyword evidence="4" id="KW-1185">Reference proteome</keyword>
<dbReference type="AlphaFoldDB" id="A0A1H3NZ79"/>
<gene>
    <name evidence="3" type="ORF">SAMN05444365_104213</name>
</gene>
<dbReference type="GO" id="GO:0004622">
    <property type="term" value="F:phosphatidylcholine lysophospholipase activity"/>
    <property type="evidence" value="ECO:0007669"/>
    <property type="project" value="TreeGrafter"/>
</dbReference>
<dbReference type="InterPro" id="IPR051532">
    <property type="entry name" value="Ester_Hydrolysis_Enzymes"/>
</dbReference>
<dbReference type="InterPro" id="IPR013830">
    <property type="entry name" value="SGNH_hydro"/>
</dbReference>
<feature type="domain" description="SGNH hydrolase-type esterase" evidence="2">
    <location>
        <begin position="97"/>
        <end position="271"/>
    </location>
</feature>
<protein>
    <submittedName>
        <fullName evidence="3">Lysophospholipase L1</fullName>
    </submittedName>
</protein>
<feature type="region of interest" description="Disordered" evidence="1">
    <location>
        <begin position="1"/>
        <end position="25"/>
    </location>
</feature>
<dbReference type="InterPro" id="IPR013783">
    <property type="entry name" value="Ig-like_fold"/>
</dbReference>
<dbReference type="PANTHER" id="PTHR30383:SF5">
    <property type="entry name" value="SGNH HYDROLASE-TYPE ESTERASE DOMAIN-CONTAINING PROTEIN"/>
    <property type="match status" value="1"/>
</dbReference>
<evidence type="ECO:0000256" key="1">
    <source>
        <dbReference type="SAM" id="MobiDB-lite"/>
    </source>
</evidence>
<dbReference type="GO" id="GO:0005975">
    <property type="term" value="P:carbohydrate metabolic process"/>
    <property type="evidence" value="ECO:0007669"/>
    <property type="project" value="UniProtKB-ARBA"/>
</dbReference>
<dbReference type="EMBL" id="FNPH01000004">
    <property type="protein sequence ID" value="SDY93489.1"/>
    <property type="molecule type" value="Genomic_DNA"/>
</dbReference>
<organism evidence="3 4">
    <name type="scientific">Micromonospora pattaloongensis</name>
    <dbReference type="NCBI Taxonomy" id="405436"/>
    <lineage>
        <taxon>Bacteria</taxon>
        <taxon>Bacillati</taxon>
        <taxon>Actinomycetota</taxon>
        <taxon>Actinomycetes</taxon>
        <taxon>Micromonosporales</taxon>
        <taxon>Micromonosporaceae</taxon>
        <taxon>Micromonospora</taxon>
    </lineage>
</organism>
<sequence>MKTARRSIGGSPHVGASTPDSGGVASRTDIAEARAAIGEVAARAASLARGTVVAVAATTALLTGAPSTATAAPGDTTTPGTGGVTPTPPPRVRLMPLGDSITWGWAPTAPNGYRNDLYDRLTGVGINVDFVGSVKRGSGPDTDNEGHSGWEIDQIAARIDEWIATYRPDIVMLQIGTNDLGRNVDIANAPQRLSTLIDRIRAAHPGCRVVVATITQTPTAALARKIADFNAAIPAIVAARGPLVSMVDQSMVGSLPGDLVDPLHPGTWGYQKMAYQWYRALEPLLNTTGSPWPERDNPFRRTATITAVTPARNATVRAVVPSRVTASHPNGIARVDLYVNGVRVGGDTTAPYTVDVDTHGRSGPQRLVWKVTDRLGNVTSQLRDITADNVAPYVSVTRAPQNRSTVRGTVGVSVAAKDTHGVNRVELIVNGRVVARDTTASYYLPVNTARQPRTMYVQVRAYDHAGNVRYTPTIVWRR</sequence>
<dbReference type="InterPro" id="IPR036514">
    <property type="entry name" value="SGNH_hydro_sf"/>
</dbReference>
<dbReference type="Gene3D" id="2.60.40.10">
    <property type="entry name" value="Immunoglobulins"/>
    <property type="match status" value="2"/>
</dbReference>
<evidence type="ECO:0000259" key="2">
    <source>
        <dbReference type="Pfam" id="PF13472"/>
    </source>
</evidence>
<dbReference type="PANTHER" id="PTHR30383">
    <property type="entry name" value="THIOESTERASE 1/PROTEASE 1/LYSOPHOSPHOLIPASE L1"/>
    <property type="match status" value="1"/>
</dbReference>
<feature type="compositionally biased region" description="Low complexity" evidence="1">
    <location>
        <begin position="66"/>
        <end position="79"/>
    </location>
</feature>
<dbReference type="Pfam" id="PF13472">
    <property type="entry name" value="Lipase_GDSL_2"/>
    <property type="match status" value="1"/>
</dbReference>
<dbReference type="CDD" id="cd01833">
    <property type="entry name" value="XynB_like"/>
    <property type="match status" value="1"/>
</dbReference>
<dbReference type="Gene3D" id="3.40.50.1110">
    <property type="entry name" value="SGNH hydrolase"/>
    <property type="match status" value="1"/>
</dbReference>
<dbReference type="SUPFAM" id="SSF52266">
    <property type="entry name" value="SGNH hydrolase"/>
    <property type="match status" value="1"/>
</dbReference>
<reference evidence="4" key="1">
    <citation type="submission" date="2016-10" db="EMBL/GenBank/DDBJ databases">
        <authorList>
            <person name="Varghese N."/>
            <person name="Submissions S."/>
        </authorList>
    </citation>
    <scope>NUCLEOTIDE SEQUENCE [LARGE SCALE GENOMIC DNA]</scope>
    <source>
        <strain evidence="4">DSM 45245</strain>
    </source>
</reference>
<dbReference type="Proteomes" id="UP000242415">
    <property type="component" value="Unassembled WGS sequence"/>
</dbReference>
<name>A0A1H3NZ79_9ACTN</name>
<proteinExistence type="predicted"/>
<evidence type="ECO:0000313" key="4">
    <source>
        <dbReference type="Proteomes" id="UP000242415"/>
    </source>
</evidence>
<dbReference type="Pfam" id="PF17957">
    <property type="entry name" value="Big_7"/>
    <property type="match status" value="2"/>
</dbReference>
<feature type="region of interest" description="Disordered" evidence="1">
    <location>
        <begin position="66"/>
        <end position="89"/>
    </location>
</feature>
<accession>A0A1H3NZ79</accession>
<dbReference type="STRING" id="405436.SAMN05444365_104213"/>
<evidence type="ECO:0000313" key="3">
    <source>
        <dbReference type="EMBL" id="SDY93489.1"/>
    </source>
</evidence>